<protein>
    <submittedName>
        <fullName evidence="1">Uncharacterized protein</fullName>
    </submittedName>
</protein>
<accession>A0ACC2L2N4</accession>
<proteinExistence type="predicted"/>
<comment type="caution">
    <text evidence="1">The sequence shown here is derived from an EMBL/GenBank/DDBJ whole genome shotgun (WGS) entry which is preliminary data.</text>
</comment>
<dbReference type="EMBL" id="CM056814">
    <property type="protein sequence ID" value="KAJ8627622.1"/>
    <property type="molecule type" value="Genomic_DNA"/>
</dbReference>
<name>A0ACC2L2N4_PERAE</name>
<sequence length="119" mass="13176">MEKLKDSSICTSLYYILKQYVLANSSSETLVHLKDVKTAKDSTASPESLPWPQRFAHFCCRRTPPGRGRRGVWVGSVGFCPEALLACSEGELLPLRVAGADRRKKQGADRRKDLAVLAI</sequence>
<organism evidence="1 2">
    <name type="scientific">Persea americana</name>
    <name type="common">Avocado</name>
    <dbReference type="NCBI Taxonomy" id="3435"/>
    <lineage>
        <taxon>Eukaryota</taxon>
        <taxon>Viridiplantae</taxon>
        <taxon>Streptophyta</taxon>
        <taxon>Embryophyta</taxon>
        <taxon>Tracheophyta</taxon>
        <taxon>Spermatophyta</taxon>
        <taxon>Magnoliopsida</taxon>
        <taxon>Magnoliidae</taxon>
        <taxon>Laurales</taxon>
        <taxon>Lauraceae</taxon>
        <taxon>Persea</taxon>
    </lineage>
</organism>
<evidence type="ECO:0000313" key="2">
    <source>
        <dbReference type="Proteomes" id="UP001234297"/>
    </source>
</evidence>
<keyword evidence="2" id="KW-1185">Reference proteome</keyword>
<dbReference type="Proteomes" id="UP001234297">
    <property type="component" value="Chromosome 6"/>
</dbReference>
<evidence type="ECO:0000313" key="1">
    <source>
        <dbReference type="EMBL" id="KAJ8627622.1"/>
    </source>
</evidence>
<reference evidence="1 2" key="1">
    <citation type="journal article" date="2022" name="Hortic Res">
        <title>A haplotype resolved chromosomal level avocado genome allows analysis of novel avocado genes.</title>
        <authorList>
            <person name="Nath O."/>
            <person name="Fletcher S.J."/>
            <person name="Hayward A."/>
            <person name="Shaw L.M."/>
            <person name="Masouleh A.K."/>
            <person name="Furtado A."/>
            <person name="Henry R.J."/>
            <person name="Mitter N."/>
        </authorList>
    </citation>
    <scope>NUCLEOTIDE SEQUENCE [LARGE SCALE GENOMIC DNA]</scope>
    <source>
        <strain evidence="2">cv. Hass</strain>
    </source>
</reference>
<gene>
    <name evidence="1" type="ORF">MRB53_020929</name>
</gene>